<evidence type="ECO:0000313" key="2">
    <source>
        <dbReference type="EMBL" id="MED6125532.1"/>
    </source>
</evidence>
<evidence type="ECO:0000256" key="1">
    <source>
        <dbReference type="SAM" id="MobiDB-lite"/>
    </source>
</evidence>
<accession>A0ABU6RNE6</accession>
<feature type="region of interest" description="Disordered" evidence="1">
    <location>
        <begin position="54"/>
        <end position="73"/>
    </location>
</feature>
<comment type="caution">
    <text evidence="2">The sequence shown here is derived from an EMBL/GenBank/DDBJ whole genome shotgun (WGS) entry which is preliminary data.</text>
</comment>
<sequence length="101" mass="11154">MRDPSLMLKQGSVILLAYDIDEFGYNFYGLITKKVIQGKNVGFVEEQTLKDIDNGKKPIVQPSDDSSDFDITPATPIAEYGRVKAQHNDPGEDGTIDPAHD</sequence>
<evidence type="ECO:0000313" key="3">
    <source>
        <dbReference type="Proteomes" id="UP001341840"/>
    </source>
</evidence>
<gene>
    <name evidence="2" type="ORF">PIB30_069362</name>
</gene>
<keyword evidence="3" id="KW-1185">Reference proteome</keyword>
<protein>
    <submittedName>
        <fullName evidence="2">Uncharacterized protein</fullName>
    </submittedName>
</protein>
<name>A0ABU6RNE6_9FABA</name>
<reference evidence="2 3" key="1">
    <citation type="journal article" date="2023" name="Plants (Basel)">
        <title>Bridging the Gap: Combining Genomics and Transcriptomics Approaches to Understand Stylosanthes scabra, an Orphan Legume from the Brazilian Caatinga.</title>
        <authorList>
            <person name="Ferreira-Neto J.R.C."/>
            <person name="da Silva M.D."/>
            <person name="Binneck E."/>
            <person name="de Melo N.F."/>
            <person name="da Silva R.H."/>
            <person name="de Melo A.L.T.M."/>
            <person name="Pandolfi V."/>
            <person name="Bustamante F.O."/>
            <person name="Brasileiro-Vidal A.C."/>
            <person name="Benko-Iseppon A.M."/>
        </authorList>
    </citation>
    <scope>NUCLEOTIDE SEQUENCE [LARGE SCALE GENOMIC DNA]</scope>
    <source>
        <tissue evidence="2">Leaves</tissue>
    </source>
</reference>
<dbReference type="EMBL" id="JASCZI010030968">
    <property type="protein sequence ID" value="MED6125532.1"/>
    <property type="molecule type" value="Genomic_DNA"/>
</dbReference>
<proteinExistence type="predicted"/>
<feature type="region of interest" description="Disordered" evidence="1">
    <location>
        <begin position="80"/>
        <end position="101"/>
    </location>
</feature>
<organism evidence="2 3">
    <name type="scientific">Stylosanthes scabra</name>
    <dbReference type="NCBI Taxonomy" id="79078"/>
    <lineage>
        <taxon>Eukaryota</taxon>
        <taxon>Viridiplantae</taxon>
        <taxon>Streptophyta</taxon>
        <taxon>Embryophyta</taxon>
        <taxon>Tracheophyta</taxon>
        <taxon>Spermatophyta</taxon>
        <taxon>Magnoliopsida</taxon>
        <taxon>eudicotyledons</taxon>
        <taxon>Gunneridae</taxon>
        <taxon>Pentapetalae</taxon>
        <taxon>rosids</taxon>
        <taxon>fabids</taxon>
        <taxon>Fabales</taxon>
        <taxon>Fabaceae</taxon>
        <taxon>Papilionoideae</taxon>
        <taxon>50 kb inversion clade</taxon>
        <taxon>dalbergioids sensu lato</taxon>
        <taxon>Dalbergieae</taxon>
        <taxon>Pterocarpus clade</taxon>
        <taxon>Stylosanthes</taxon>
    </lineage>
</organism>
<dbReference type="Proteomes" id="UP001341840">
    <property type="component" value="Unassembled WGS sequence"/>
</dbReference>